<dbReference type="Pfam" id="PF00200">
    <property type="entry name" value="Disintegrin"/>
    <property type="match status" value="1"/>
</dbReference>
<dbReference type="SUPFAM" id="SSF57552">
    <property type="entry name" value="Blood coagulation inhibitor (disintegrin)"/>
    <property type="match status" value="1"/>
</dbReference>
<sequence length="715" mass="80286">VINGSAQGHIYIPGDTTYHIEAAAQYFENPKFHAVIYPENRMDKDPFRHKRSLDEVGSCGIDRVKEWMDKVSKSAVEEKIHIQRLKRSTSYHHYGTAETYQNKYSAQANKPQQHRKKRAVQTANNTCFLYLRSDPEMWNYVKHKKFKQTLSDERAKEEILAFFANHVNALKRIFLQTTFTTYTQDLRYGGINFVVQRTSIMTPANQNCGTTKASSYCNPNIDVSNFLNLNSMDQHDEFCLAYIFTHRDFTRGTLGLAWVGAREVASGGICERHKSYMERDETVPKSLNTGIVTTVNYGKAVPSRVSQLTFTHEVGHNFGSPHDQGDECAPFGTNQPLAEDGNYIMFASATMGDRPNNDHFSICSKDNITRLLHVIFNELSGKRNCFKPSKTAFCGNAIKEEGEQCDCGYYQDCNDECCFGKDSPEGTPCTLRKGAQCSPTAGPCCDSKCRFVKPEAMIKCMPADDCKQAVFCNNSFAECPAPRLEPDGTSCNDDAQMCFKGECNKTVCERINWKECFLTSDLGDDGPSREALCYVSCTNPETKRCVSSFDKTAIDKPENRAFSDLLLNVTRKRSGNPSVIEPDGIQLPAGSPCDNFRGYCDVFHKCRGVDADGPLARLKNLIFSPETLENIQQWIVKHWWAVLLMGIALIIVMGAFIKICAVHTPSSNPRKPKARQLTLPRTLQRRRQQHRQQQQQQQQGQSSSGQNQGRGGGGG</sequence>
<keyword evidence="6" id="KW-1133">Transmembrane helix</keyword>
<keyword evidence="10" id="KW-1185">Reference proteome</keyword>
<dbReference type="InterPro" id="IPR001590">
    <property type="entry name" value="Peptidase_M12B"/>
</dbReference>
<feature type="compositionally biased region" description="Low complexity" evidence="5">
    <location>
        <begin position="691"/>
        <end position="707"/>
    </location>
</feature>
<dbReference type="PANTHER" id="PTHR45702:SF2">
    <property type="entry name" value="KUZBANIAN, ISOFORM A"/>
    <property type="match status" value="1"/>
</dbReference>
<protein>
    <recommendedName>
        <fullName evidence="2">ADAM10 endopeptidase</fullName>
        <ecNumber evidence="2">3.4.24.81</ecNumber>
    </recommendedName>
</protein>
<feature type="domain" description="Peptidase M12B" evidence="8">
    <location>
        <begin position="133"/>
        <end position="373"/>
    </location>
</feature>
<feature type="transmembrane region" description="Helical" evidence="6">
    <location>
        <begin position="639"/>
        <end position="661"/>
    </location>
</feature>
<evidence type="ECO:0000256" key="5">
    <source>
        <dbReference type="SAM" id="MobiDB-lite"/>
    </source>
</evidence>
<dbReference type="Pfam" id="PF13574">
    <property type="entry name" value="Reprolysin_2"/>
    <property type="match status" value="1"/>
</dbReference>
<comment type="catalytic activity">
    <reaction evidence="1">
        <text>Endopeptidase of broad specificity.</text>
        <dbReference type="EC" id="3.4.24.81"/>
    </reaction>
</comment>
<dbReference type="EMBL" id="CAXITT010000350">
    <property type="protein sequence ID" value="CAL1539676.1"/>
    <property type="molecule type" value="Genomic_DNA"/>
</dbReference>
<comment type="caution">
    <text evidence="9">The sequence shown here is derived from an EMBL/GenBank/DDBJ whole genome shotgun (WGS) entry which is preliminary data.</text>
</comment>
<dbReference type="GO" id="GO:0005886">
    <property type="term" value="C:plasma membrane"/>
    <property type="evidence" value="ECO:0007669"/>
    <property type="project" value="TreeGrafter"/>
</dbReference>
<evidence type="ECO:0000256" key="2">
    <source>
        <dbReference type="ARBA" id="ARBA00012332"/>
    </source>
</evidence>
<dbReference type="GO" id="GO:0006509">
    <property type="term" value="P:membrane protein ectodomain proteolysis"/>
    <property type="evidence" value="ECO:0007669"/>
    <property type="project" value="TreeGrafter"/>
</dbReference>
<dbReference type="PROSITE" id="PS50214">
    <property type="entry name" value="DISINTEGRIN_2"/>
    <property type="match status" value="1"/>
</dbReference>
<dbReference type="GO" id="GO:0046872">
    <property type="term" value="F:metal ion binding"/>
    <property type="evidence" value="ECO:0007669"/>
    <property type="project" value="UniProtKB-KW"/>
</dbReference>
<keyword evidence="6" id="KW-0812">Transmembrane</keyword>
<comment type="caution">
    <text evidence="4">Lacks conserved residue(s) required for the propagation of feature annotation.</text>
</comment>
<dbReference type="SUPFAM" id="SSF55486">
    <property type="entry name" value="Metalloproteases ('zincins'), catalytic domain"/>
    <property type="match status" value="1"/>
</dbReference>
<keyword evidence="4" id="KW-0862">Zinc</keyword>
<dbReference type="Gene3D" id="3.40.390.10">
    <property type="entry name" value="Collagenase (Catalytic Domain)"/>
    <property type="match status" value="1"/>
</dbReference>
<dbReference type="Gene3D" id="4.10.70.10">
    <property type="entry name" value="Disintegrin domain"/>
    <property type="match status" value="1"/>
</dbReference>
<evidence type="ECO:0000259" key="8">
    <source>
        <dbReference type="PROSITE" id="PS50215"/>
    </source>
</evidence>
<evidence type="ECO:0000256" key="1">
    <source>
        <dbReference type="ARBA" id="ARBA00001809"/>
    </source>
</evidence>
<name>A0AAV2HZF8_LYMST</name>
<evidence type="ECO:0000313" key="9">
    <source>
        <dbReference type="EMBL" id="CAL1539676.1"/>
    </source>
</evidence>
<accession>A0AAV2HZF8</accession>
<keyword evidence="3" id="KW-0165">Cleavage on pair of basic residues</keyword>
<evidence type="ECO:0000256" key="3">
    <source>
        <dbReference type="ARBA" id="ARBA00022685"/>
    </source>
</evidence>
<dbReference type="Proteomes" id="UP001497497">
    <property type="component" value="Unassembled WGS sequence"/>
</dbReference>
<feature type="binding site" evidence="4">
    <location>
        <position position="312"/>
    </location>
    <ligand>
        <name>Zn(2+)</name>
        <dbReference type="ChEBI" id="CHEBI:29105"/>
        <note>catalytic</note>
    </ligand>
</feature>
<dbReference type="InterPro" id="IPR036436">
    <property type="entry name" value="Disintegrin_dom_sf"/>
</dbReference>
<organism evidence="9 10">
    <name type="scientific">Lymnaea stagnalis</name>
    <name type="common">Great pond snail</name>
    <name type="synonym">Helix stagnalis</name>
    <dbReference type="NCBI Taxonomy" id="6523"/>
    <lineage>
        <taxon>Eukaryota</taxon>
        <taxon>Metazoa</taxon>
        <taxon>Spiralia</taxon>
        <taxon>Lophotrochozoa</taxon>
        <taxon>Mollusca</taxon>
        <taxon>Gastropoda</taxon>
        <taxon>Heterobranchia</taxon>
        <taxon>Euthyneura</taxon>
        <taxon>Panpulmonata</taxon>
        <taxon>Hygrophila</taxon>
        <taxon>Lymnaeoidea</taxon>
        <taxon>Lymnaeidae</taxon>
        <taxon>Lymnaea</taxon>
    </lineage>
</organism>
<feature type="domain" description="Disintegrin" evidence="7">
    <location>
        <begin position="391"/>
        <end position="487"/>
    </location>
</feature>
<keyword evidence="4" id="KW-0479">Metal-binding</keyword>
<evidence type="ECO:0000259" key="7">
    <source>
        <dbReference type="PROSITE" id="PS50214"/>
    </source>
</evidence>
<feature type="binding site" evidence="4">
    <location>
        <position position="322"/>
    </location>
    <ligand>
        <name>Zn(2+)</name>
        <dbReference type="ChEBI" id="CHEBI:29105"/>
        <note>catalytic</note>
    </ligand>
</feature>
<dbReference type="EC" id="3.4.24.81" evidence="2"/>
<dbReference type="AlphaFoldDB" id="A0AAV2HZF8"/>
<evidence type="ECO:0000256" key="4">
    <source>
        <dbReference type="PROSITE-ProRule" id="PRU00276"/>
    </source>
</evidence>
<dbReference type="InterPro" id="IPR049038">
    <property type="entry name" value="ADAM10_Cys-rich"/>
</dbReference>
<evidence type="ECO:0000256" key="6">
    <source>
        <dbReference type="SAM" id="Phobius"/>
    </source>
</evidence>
<dbReference type="SMART" id="SM00050">
    <property type="entry name" value="DISIN"/>
    <property type="match status" value="1"/>
</dbReference>
<gene>
    <name evidence="9" type="ORF">GSLYS_00013409001</name>
</gene>
<dbReference type="PANTHER" id="PTHR45702">
    <property type="entry name" value="ADAM10/ADAM17 METALLOPEPTIDASE FAMILY MEMBER"/>
    <property type="match status" value="1"/>
</dbReference>
<feature type="non-terminal residue" evidence="9">
    <location>
        <position position="1"/>
    </location>
</feature>
<feature type="region of interest" description="Disordered" evidence="5">
    <location>
        <begin position="665"/>
        <end position="715"/>
    </location>
</feature>
<dbReference type="GO" id="GO:0007219">
    <property type="term" value="P:Notch signaling pathway"/>
    <property type="evidence" value="ECO:0007669"/>
    <property type="project" value="TreeGrafter"/>
</dbReference>
<dbReference type="Pfam" id="PF21299">
    <property type="entry name" value="ADAM10_Cys-rich"/>
    <property type="match status" value="1"/>
</dbReference>
<dbReference type="PROSITE" id="PS50215">
    <property type="entry name" value="ADAM_MEPRO"/>
    <property type="match status" value="1"/>
</dbReference>
<proteinExistence type="predicted"/>
<feature type="non-terminal residue" evidence="9">
    <location>
        <position position="715"/>
    </location>
</feature>
<dbReference type="InterPro" id="IPR051489">
    <property type="entry name" value="ADAM_Metalloproteinase"/>
</dbReference>
<dbReference type="GO" id="GO:0004222">
    <property type="term" value="F:metalloendopeptidase activity"/>
    <property type="evidence" value="ECO:0007669"/>
    <property type="project" value="InterPro"/>
</dbReference>
<keyword evidence="6" id="KW-0472">Membrane</keyword>
<feature type="binding site" evidence="4">
    <location>
        <position position="316"/>
    </location>
    <ligand>
        <name>Zn(2+)</name>
        <dbReference type="ChEBI" id="CHEBI:29105"/>
        <note>catalytic</note>
    </ligand>
</feature>
<feature type="active site" evidence="4">
    <location>
        <position position="313"/>
    </location>
</feature>
<evidence type="ECO:0000313" key="10">
    <source>
        <dbReference type="Proteomes" id="UP001497497"/>
    </source>
</evidence>
<dbReference type="InterPro" id="IPR024079">
    <property type="entry name" value="MetalloPept_cat_dom_sf"/>
</dbReference>
<reference evidence="9 10" key="1">
    <citation type="submission" date="2024-04" db="EMBL/GenBank/DDBJ databases">
        <authorList>
            <consortium name="Genoscope - CEA"/>
            <person name="William W."/>
        </authorList>
    </citation>
    <scope>NUCLEOTIDE SEQUENCE [LARGE SCALE GENOMIC DNA]</scope>
</reference>
<dbReference type="InterPro" id="IPR001762">
    <property type="entry name" value="Disintegrin_dom"/>
</dbReference>